<dbReference type="PANTHER" id="PTHR42850:SF4">
    <property type="entry name" value="ZINC-DEPENDENT ENDOPOLYPHOSPHATASE"/>
    <property type="match status" value="1"/>
</dbReference>
<dbReference type="GO" id="GO:0004081">
    <property type="term" value="F:bis(5'-nucleosyl)-tetraphosphatase (asymmetrical) activity"/>
    <property type="evidence" value="ECO:0007669"/>
    <property type="project" value="UniProtKB-EC"/>
</dbReference>
<sequence>MTSGPRGKAKRKKGLASFAEARLGFAIGDVHGRADLLDQMLLRIAHDVAEANSQNAIVIFMGDYVDRGPDSAEVIAHLLSQQPPGIEWRFLKGNHEQSMLNFLDGPTMNRGWLAHGGLETLVSYGVSPLPSIGSSAEAIVQARDQLKQNMPASHLAFLQSLERFVIVGDYLFVHAGVDTSLPIERQRDDDLFWVRGKFLNDTRAFSHVVVHGHTPVTTPYRDHRRICVDTGAYATGRLCAARFFGDSVTFLIEERVKMASPSGGD</sequence>
<dbReference type="GO" id="GO:0008803">
    <property type="term" value="F:bis(5'-nucleosyl)-tetraphosphatase (symmetrical) activity"/>
    <property type="evidence" value="ECO:0007669"/>
    <property type="project" value="TreeGrafter"/>
</dbReference>
<dbReference type="AlphaFoldDB" id="A0A6I6MI80"/>
<dbReference type="KEGG" id="tsv:DSM104635_00181"/>
<dbReference type="CDD" id="cd00144">
    <property type="entry name" value="MPP_PPP_family"/>
    <property type="match status" value="1"/>
</dbReference>
<accession>A0A6I6MI80</accession>
<feature type="domain" description="Calcineurin-like phosphoesterase" evidence="1">
    <location>
        <begin position="26"/>
        <end position="232"/>
    </location>
</feature>
<proteinExistence type="predicted"/>
<reference evidence="3" key="1">
    <citation type="submission" date="2019-12" db="EMBL/GenBank/DDBJ databases">
        <title>Complete genome of Terracaulis silvestris 0127_4.</title>
        <authorList>
            <person name="Vieira S."/>
            <person name="Riedel T."/>
            <person name="Sproer C."/>
            <person name="Pascual J."/>
            <person name="Boedeker C."/>
            <person name="Overmann J."/>
        </authorList>
    </citation>
    <scope>NUCLEOTIDE SEQUENCE [LARGE SCALE GENOMIC DNA]</scope>
    <source>
        <strain evidence="3">0127_4</strain>
    </source>
</reference>
<keyword evidence="2" id="KW-0378">Hydrolase</keyword>
<dbReference type="InterPro" id="IPR029052">
    <property type="entry name" value="Metallo-depent_PP-like"/>
</dbReference>
<protein>
    <submittedName>
        <fullName evidence="2">Bis(5'-nucleosyl)-tetraphosphatase PrpE</fullName>
        <ecNumber evidence="2">3.6.1.17</ecNumber>
    </submittedName>
</protein>
<dbReference type="Proteomes" id="UP000431269">
    <property type="component" value="Chromosome"/>
</dbReference>
<dbReference type="SUPFAM" id="SSF56300">
    <property type="entry name" value="Metallo-dependent phosphatases"/>
    <property type="match status" value="1"/>
</dbReference>
<dbReference type="InterPro" id="IPR050126">
    <property type="entry name" value="Ap4A_hydrolase"/>
</dbReference>
<gene>
    <name evidence="2" type="primary">prpE</name>
    <name evidence="2" type="ORF">DSM104635_00181</name>
</gene>
<dbReference type="GO" id="GO:0110154">
    <property type="term" value="P:RNA decapping"/>
    <property type="evidence" value="ECO:0007669"/>
    <property type="project" value="TreeGrafter"/>
</dbReference>
<name>A0A6I6MI80_9CAUL</name>
<keyword evidence="3" id="KW-1185">Reference proteome</keyword>
<dbReference type="Gene3D" id="3.60.21.10">
    <property type="match status" value="1"/>
</dbReference>
<evidence type="ECO:0000313" key="2">
    <source>
        <dbReference type="EMBL" id="QGZ93371.1"/>
    </source>
</evidence>
<organism evidence="2 3">
    <name type="scientific">Terricaulis silvestris</name>
    <dbReference type="NCBI Taxonomy" id="2686094"/>
    <lineage>
        <taxon>Bacteria</taxon>
        <taxon>Pseudomonadati</taxon>
        <taxon>Pseudomonadota</taxon>
        <taxon>Alphaproteobacteria</taxon>
        <taxon>Caulobacterales</taxon>
        <taxon>Caulobacteraceae</taxon>
        <taxon>Terricaulis</taxon>
    </lineage>
</organism>
<evidence type="ECO:0000313" key="3">
    <source>
        <dbReference type="Proteomes" id="UP000431269"/>
    </source>
</evidence>
<dbReference type="RefSeq" id="WP_158764376.1">
    <property type="nucleotide sequence ID" value="NZ_CP047045.1"/>
</dbReference>
<dbReference type="GO" id="GO:0005737">
    <property type="term" value="C:cytoplasm"/>
    <property type="evidence" value="ECO:0007669"/>
    <property type="project" value="TreeGrafter"/>
</dbReference>
<dbReference type="EMBL" id="CP047045">
    <property type="protein sequence ID" value="QGZ93371.1"/>
    <property type="molecule type" value="Genomic_DNA"/>
</dbReference>
<evidence type="ECO:0000259" key="1">
    <source>
        <dbReference type="Pfam" id="PF00149"/>
    </source>
</evidence>
<dbReference type="Pfam" id="PF00149">
    <property type="entry name" value="Metallophos"/>
    <property type="match status" value="1"/>
</dbReference>
<dbReference type="GO" id="GO:0016791">
    <property type="term" value="F:phosphatase activity"/>
    <property type="evidence" value="ECO:0007669"/>
    <property type="project" value="TreeGrafter"/>
</dbReference>
<dbReference type="PANTHER" id="PTHR42850">
    <property type="entry name" value="METALLOPHOSPHOESTERASE"/>
    <property type="match status" value="1"/>
</dbReference>
<dbReference type="EC" id="3.6.1.17" evidence="2"/>
<dbReference type="InterPro" id="IPR004843">
    <property type="entry name" value="Calcineurin-like_PHP"/>
</dbReference>